<feature type="transmembrane region" description="Helical" evidence="8">
    <location>
        <begin position="233"/>
        <end position="255"/>
    </location>
</feature>
<evidence type="ECO:0000313" key="9">
    <source>
        <dbReference type="EMBL" id="TCZ72827.1"/>
    </source>
</evidence>
<reference evidence="9 10" key="1">
    <citation type="submission" date="2019-03" db="EMBL/GenBank/DDBJ databases">
        <authorList>
            <person name="Kim M.K.M."/>
        </authorList>
    </citation>
    <scope>NUCLEOTIDE SEQUENCE [LARGE SCALE GENOMIC DNA]</scope>
    <source>
        <strain evidence="9 10">17J68-15</strain>
    </source>
</reference>
<keyword evidence="7 8" id="KW-0472">Membrane</keyword>
<feature type="transmembrane region" description="Helical" evidence="8">
    <location>
        <begin position="12"/>
        <end position="32"/>
    </location>
</feature>
<protein>
    <submittedName>
        <fullName evidence="9">AI-2E family transporter</fullName>
    </submittedName>
</protein>
<dbReference type="GO" id="GO:0005886">
    <property type="term" value="C:plasma membrane"/>
    <property type="evidence" value="ECO:0007669"/>
    <property type="project" value="UniProtKB-SubCell"/>
</dbReference>
<keyword evidence="10" id="KW-1185">Reference proteome</keyword>
<dbReference type="InterPro" id="IPR002549">
    <property type="entry name" value="AI-2E-like"/>
</dbReference>
<feature type="transmembrane region" description="Helical" evidence="8">
    <location>
        <begin position="64"/>
        <end position="86"/>
    </location>
</feature>
<evidence type="ECO:0000256" key="3">
    <source>
        <dbReference type="ARBA" id="ARBA00022448"/>
    </source>
</evidence>
<name>A0A4R4E1W5_9BACT</name>
<evidence type="ECO:0000256" key="7">
    <source>
        <dbReference type="ARBA" id="ARBA00023136"/>
    </source>
</evidence>
<dbReference type="Proteomes" id="UP000295164">
    <property type="component" value="Unassembled WGS sequence"/>
</dbReference>
<feature type="transmembrane region" description="Helical" evidence="8">
    <location>
        <begin position="205"/>
        <end position="227"/>
    </location>
</feature>
<organism evidence="9 10">
    <name type="scientific">Flaviaesturariibacter aridisoli</name>
    <dbReference type="NCBI Taxonomy" id="2545761"/>
    <lineage>
        <taxon>Bacteria</taxon>
        <taxon>Pseudomonadati</taxon>
        <taxon>Bacteroidota</taxon>
        <taxon>Chitinophagia</taxon>
        <taxon>Chitinophagales</taxon>
        <taxon>Chitinophagaceae</taxon>
        <taxon>Flaviaestuariibacter</taxon>
    </lineage>
</organism>
<accession>A0A4R4E1W5</accession>
<dbReference type="RefSeq" id="WP_131851750.1">
    <property type="nucleotide sequence ID" value="NZ_SKFH01000010.1"/>
</dbReference>
<evidence type="ECO:0000256" key="4">
    <source>
        <dbReference type="ARBA" id="ARBA00022475"/>
    </source>
</evidence>
<keyword evidence="3" id="KW-0813">Transport</keyword>
<dbReference type="OrthoDB" id="9793390at2"/>
<keyword evidence="4" id="KW-1003">Cell membrane</keyword>
<keyword evidence="5 8" id="KW-0812">Transmembrane</keyword>
<dbReference type="PANTHER" id="PTHR21716:SF53">
    <property type="entry name" value="PERMEASE PERM-RELATED"/>
    <property type="match status" value="1"/>
</dbReference>
<proteinExistence type="inferred from homology"/>
<comment type="subcellular location">
    <subcellularLocation>
        <location evidence="1">Cell membrane</location>
        <topology evidence="1">Multi-pass membrane protein</topology>
    </subcellularLocation>
</comment>
<feature type="transmembrane region" description="Helical" evidence="8">
    <location>
        <begin position="38"/>
        <end position="57"/>
    </location>
</feature>
<keyword evidence="6 8" id="KW-1133">Transmembrane helix</keyword>
<comment type="caution">
    <text evidence="9">The sequence shown here is derived from an EMBL/GenBank/DDBJ whole genome shotgun (WGS) entry which is preliminary data.</text>
</comment>
<comment type="similarity">
    <text evidence="2">Belongs to the autoinducer-2 exporter (AI-2E) (TC 2.A.86) family.</text>
</comment>
<feature type="transmembrane region" description="Helical" evidence="8">
    <location>
        <begin position="301"/>
        <end position="334"/>
    </location>
</feature>
<sequence>MSVCRVPTHNTFSRLVPPLLAVALALGLLYYGQMVLKPIALAGLMALLLTGPCRFFERQGFPRAYAALIVLLFSIVFFVLVFYFLFNAILSFREDLPLIKQNIDNSLLQLEALLGKWLHLSTTRMHEIVQTSSSNLLPKTSFLINKTLTLGSVILFAGILLLIMTFLMLLYRGLILAFFLNMFADEHAGVIQNLFNRIQYVIRSYIVGLLIEMAIVGTAFFAALALLGIRYALLLSVIAAVIKILPYVGITLALLLTALISITTNTPATVLWAVLSMLLIHMTDTNVLNPVIVGSKIRINALAAIVSVITLAALWGLTGSFMALPLLAIVKVVFEEVPALRPFALLMGDDTNIPREHGFLIRRIRMRKARK</sequence>
<dbReference type="Pfam" id="PF01594">
    <property type="entry name" value="AI-2E_transport"/>
    <property type="match status" value="1"/>
</dbReference>
<evidence type="ECO:0000256" key="5">
    <source>
        <dbReference type="ARBA" id="ARBA00022692"/>
    </source>
</evidence>
<evidence type="ECO:0000256" key="1">
    <source>
        <dbReference type="ARBA" id="ARBA00004651"/>
    </source>
</evidence>
<dbReference type="EMBL" id="SKFH01000010">
    <property type="protein sequence ID" value="TCZ72827.1"/>
    <property type="molecule type" value="Genomic_DNA"/>
</dbReference>
<gene>
    <name evidence="9" type="ORF">E0486_08595</name>
</gene>
<dbReference type="GO" id="GO:0055085">
    <property type="term" value="P:transmembrane transport"/>
    <property type="evidence" value="ECO:0007669"/>
    <property type="project" value="TreeGrafter"/>
</dbReference>
<evidence type="ECO:0000256" key="8">
    <source>
        <dbReference type="SAM" id="Phobius"/>
    </source>
</evidence>
<evidence type="ECO:0000313" key="10">
    <source>
        <dbReference type="Proteomes" id="UP000295164"/>
    </source>
</evidence>
<dbReference type="AlphaFoldDB" id="A0A4R4E1W5"/>
<dbReference type="PANTHER" id="PTHR21716">
    <property type="entry name" value="TRANSMEMBRANE PROTEIN"/>
    <property type="match status" value="1"/>
</dbReference>
<feature type="transmembrane region" description="Helical" evidence="8">
    <location>
        <begin position="153"/>
        <end position="184"/>
    </location>
</feature>
<evidence type="ECO:0000256" key="6">
    <source>
        <dbReference type="ARBA" id="ARBA00022989"/>
    </source>
</evidence>
<evidence type="ECO:0000256" key="2">
    <source>
        <dbReference type="ARBA" id="ARBA00009773"/>
    </source>
</evidence>